<evidence type="ECO:0000256" key="1">
    <source>
        <dbReference type="ARBA" id="ARBA00004141"/>
    </source>
</evidence>
<dbReference type="Proteomes" id="UP000325462">
    <property type="component" value="Chromosome"/>
</dbReference>
<feature type="transmembrane region" description="Helical" evidence="5">
    <location>
        <begin position="131"/>
        <end position="152"/>
    </location>
</feature>
<dbReference type="GeneID" id="58089869"/>
<keyword evidence="4 5" id="KW-0472">Membrane</keyword>
<comment type="similarity">
    <text evidence="5">Belongs to the ABC-2 integral membrane protein family.</text>
</comment>
<evidence type="ECO:0000313" key="7">
    <source>
        <dbReference type="EMBL" id="KXA37514.1"/>
    </source>
</evidence>
<feature type="transmembrane region" description="Helical" evidence="5">
    <location>
        <begin position="216"/>
        <end position="236"/>
    </location>
</feature>
<dbReference type="RefSeq" id="WP_002459228.1">
    <property type="nucleotide sequence ID" value="NZ_AP021848.1"/>
</dbReference>
<keyword evidence="2 5" id="KW-0812">Transmembrane</keyword>
<dbReference type="Proteomes" id="UP000293637">
    <property type="component" value="Unassembled WGS sequence"/>
</dbReference>
<dbReference type="GO" id="GO:0043190">
    <property type="term" value="C:ATP-binding cassette (ABC) transporter complex"/>
    <property type="evidence" value="ECO:0007669"/>
    <property type="project" value="InterPro"/>
</dbReference>
<dbReference type="InterPro" id="IPR000412">
    <property type="entry name" value="ABC_2_transport"/>
</dbReference>
<dbReference type="PROSITE" id="PS51012">
    <property type="entry name" value="ABC_TM2"/>
    <property type="match status" value="1"/>
</dbReference>
<evidence type="ECO:0000256" key="3">
    <source>
        <dbReference type="ARBA" id="ARBA00022989"/>
    </source>
</evidence>
<keyword evidence="5" id="KW-0813">Transport</keyword>
<reference evidence="8 12" key="3">
    <citation type="submission" date="2019-07" db="EMBL/GenBank/DDBJ databases">
        <title>Comparative genome analysis of staphylococcus lugdunensis shows clonal complex-dependent diversity of the putative virulence factor, ess/type vii locus.</title>
        <authorList>
            <person name="Lebeurre J."/>
            <person name="Dahyot S."/>
            <person name="Diene S."/>
            <person name="Paulay A."/>
            <person name="Aubourg M."/>
            <person name="Argemi X."/>
            <person name="Giard J.-C."/>
            <person name="Tournier I."/>
            <person name="Francois P."/>
            <person name="Pestel-Caron M."/>
        </authorList>
    </citation>
    <scope>NUCLEOTIDE SEQUENCE [LARGE SCALE GENOMIC DNA]</scope>
    <source>
        <strain evidence="8 12">SL13</strain>
    </source>
</reference>
<evidence type="ECO:0000313" key="12">
    <source>
        <dbReference type="Proteomes" id="UP000325462"/>
    </source>
</evidence>
<dbReference type="Pfam" id="PF01061">
    <property type="entry name" value="ABC2_membrane"/>
    <property type="match status" value="1"/>
</dbReference>
<reference evidence="7 10" key="1">
    <citation type="submission" date="2016-01" db="EMBL/GenBank/DDBJ databases">
        <authorList>
            <person name="Mitreva M."/>
            <person name="Pepin K.H."/>
            <person name="Mihindukulasuriya K.A."/>
            <person name="Fulton R."/>
            <person name="Fronick C."/>
            <person name="O'Laughlin M."/>
            <person name="Miner T."/>
            <person name="Herter B."/>
            <person name="Rosa B.A."/>
            <person name="Cordes M."/>
            <person name="Tomlinson C."/>
            <person name="Wollam A."/>
            <person name="Palsikar V.B."/>
            <person name="Mardis E.R."/>
            <person name="Wilson R.K."/>
        </authorList>
    </citation>
    <scope>NUCLEOTIDE SEQUENCE [LARGE SCALE GENOMIC DNA]</scope>
    <source>
        <strain evidence="7 10">MJR7738</strain>
    </source>
</reference>
<feature type="transmembrane region" description="Helical" evidence="5">
    <location>
        <begin position="164"/>
        <end position="182"/>
    </location>
</feature>
<sequence>MTMTLLTTELKVLFRKKVYLIFSILLPLFFYLIFTSILDLPKAQQQVFNKEYMYSMVVFSLLNFCMMSFPLDMIEERANGWYKRLMVTPMSISRYYGVKVVRTMIQFLLSIVIIFVVAHFSKDVTMSIAEWMLSGILLWIGASLFLTFGLVIAQFDDTQKASSIANMICILLAIAGGLWFPTTTFPDWMQQVSKWMPTYHLKAIAYDLSKGSGINVQSFSIIFIYSIFALIIALWINHRKDVS</sequence>
<name>A0A133Q3S5_STALU</name>
<dbReference type="PANTHER" id="PTHR43077">
    <property type="entry name" value="TRANSPORT PERMEASE YVFS-RELATED"/>
    <property type="match status" value="1"/>
</dbReference>
<feature type="transmembrane region" description="Helical" evidence="5">
    <location>
        <begin position="52"/>
        <end position="74"/>
    </location>
</feature>
<dbReference type="EMBL" id="SCHB01000004">
    <property type="protein sequence ID" value="TBW72089.1"/>
    <property type="molecule type" value="Genomic_DNA"/>
</dbReference>
<dbReference type="STRING" id="28035.B6N84_07655"/>
<dbReference type="AlphaFoldDB" id="A0A133Q3S5"/>
<dbReference type="EMBL" id="LRQI01000074">
    <property type="protein sequence ID" value="KXA37514.1"/>
    <property type="molecule type" value="Genomic_DNA"/>
</dbReference>
<dbReference type="InterPro" id="IPR013525">
    <property type="entry name" value="ABC2_TM"/>
</dbReference>
<dbReference type="GO" id="GO:0140359">
    <property type="term" value="F:ABC-type transporter activity"/>
    <property type="evidence" value="ECO:0007669"/>
    <property type="project" value="InterPro"/>
</dbReference>
<dbReference type="InterPro" id="IPR051328">
    <property type="entry name" value="T7SS_ABC-Transporter"/>
</dbReference>
<evidence type="ECO:0000313" key="11">
    <source>
        <dbReference type="Proteomes" id="UP000293637"/>
    </source>
</evidence>
<feature type="domain" description="ABC transmembrane type-2" evidence="6">
    <location>
        <begin position="18"/>
        <end position="240"/>
    </location>
</feature>
<gene>
    <name evidence="9" type="ORF">EQ812_07345</name>
    <name evidence="8" type="ORF">FO454_09095</name>
    <name evidence="7" type="ORF">HMPREF3225_01687</name>
</gene>
<keyword evidence="3 5" id="KW-1133">Transmembrane helix</keyword>
<evidence type="ECO:0000259" key="6">
    <source>
        <dbReference type="PROSITE" id="PS51012"/>
    </source>
</evidence>
<keyword evidence="5" id="KW-1003">Cell membrane</keyword>
<dbReference type="Proteomes" id="UP000070063">
    <property type="component" value="Unassembled WGS sequence"/>
</dbReference>
<evidence type="ECO:0000256" key="4">
    <source>
        <dbReference type="ARBA" id="ARBA00023136"/>
    </source>
</evidence>
<feature type="transmembrane region" description="Helical" evidence="5">
    <location>
        <begin position="20"/>
        <end position="40"/>
    </location>
</feature>
<proteinExistence type="inferred from homology"/>
<dbReference type="eggNOG" id="COG0842">
    <property type="taxonomic scope" value="Bacteria"/>
</dbReference>
<dbReference type="PIRSF" id="PIRSF006648">
    <property type="entry name" value="DrrB"/>
    <property type="match status" value="1"/>
</dbReference>
<dbReference type="PANTHER" id="PTHR43077:SF11">
    <property type="entry name" value="TRANSPORT PERMEASE YVFS-RELATED"/>
    <property type="match status" value="1"/>
</dbReference>
<dbReference type="EMBL" id="CP041722">
    <property type="protein sequence ID" value="QEX39032.1"/>
    <property type="molecule type" value="Genomic_DNA"/>
</dbReference>
<evidence type="ECO:0000313" key="8">
    <source>
        <dbReference type="EMBL" id="QEX39032.1"/>
    </source>
</evidence>
<evidence type="ECO:0000256" key="2">
    <source>
        <dbReference type="ARBA" id="ARBA00022692"/>
    </source>
</evidence>
<feature type="transmembrane region" description="Helical" evidence="5">
    <location>
        <begin position="95"/>
        <end position="119"/>
    </location>
</feature>
<evidence type="ECO:0000313" key="10">
    <source>
        <dbReference type="Proteomes" id="UP000070063"/>
    </source>
</evidence>
<accession>A0A133Q3S5</accession>
<comment type="subcellular location">
    <subcellularLocation>
        <location evidence="5">Cell membrane</location>
        <topology evidence="5">Multi-pass membrane protein</topology>
    </subcellularLocation>
    <subcellularLocation>
        <location evidence="1">Membrane</location>
        <topology evidence="1">Multi-pass membrane protein</topology>
    </subcellularLocation>
</comment>
<organism evidence="9 11">
    <name type="scientific">Staphylococcus lugdunensis</name>
    <dbReference type="NCBI Taxonomy" id="28035"/>
    <lineage>
        <taxon>Bacteria</taxon>
        <taxon>Bacillati</taxon>
        <taxon>Bacillota</taxon>
        <taxon>Bacilli</taxon>
        <taxon>Bacillales</taxon>
        <taxon>Staphylococcaceae</taxon>
        <taxon>Staphylococcus</taxon>
    </lineage>
</organism>
<keyword evidence="12" id="KW-1185">Reference proteome</keyword>
<evidence type="ECO:0000313" key="9">
    <source>
        <dbReference type="EMBL" id="TBW72089.1"/>
    </source>
</evidence>
<reference evidence="9 11" key="2">
    <citation type="journal article" date="2019" name="Sci. Transl. Med.">
        <title>Quorum sensing between bacterial species on the skin protects against epidermal injury in atopic dermatitis.</title>
        <authorList>
            <person name="Williams M.R."/>
        </authorList>
    </citation>
    <scope>NUCLEOTIDE SEQUENCE [LARGE SCALE GENOMIC DNA]</scope>
    <source>
        <strain evidence="9 11">E7</strain>
    </source>
</reference>
<dbReference type="InterPro" id="IPR047817">
    <property type="entry name" value="ABC2_TM_bact-type"/>
</dbReference>
<dbReference type="OMA" id="NMVEYYL"/>
<protein>
    <recommendedName>
        <fullName evidence="5">Transport permease protein</fullName>
    </recommendedName>
</protein>
<evidence type="ECO:0000256" key="5">
    <source>
        <dbReference type="RuleBase" id="RU361157"/>
    </source>
</evidence>